<accession>A0ABT4BYA0</accession>
<proteinExistence type="inferred from homology"/>
<evidence type="ECO:0000313" key="16">
    <source>
        <dbReference type="EMBL" id="MCY3025243.1"/>
    </source>
</evidence>
<evidence type="ECO:0000259" key="15">
    <source>
        <dbReference type="Pfam" id="PF05173"/>
    </source>
</evidence>
<keyword evidence="2 13" id="KW-0963">Cytoplasm</keyword>
<feature type="binding site" evidence="13">
    <location>
        <begin position="122"/>
        <end position="125"/>
    </location>
    <ligand>
        <name>NAD(+)</name>
        <dbReference type="ChEBI" id="CHEBI:57540"/>
    </ligand>
</feature>
<evidence type="ECO:0000259" key="14">
    <source>
        <dbReference type="Pfam" id="PF01113"/>
    </source>
</evidence>
<evidence type="ECO:0000256" key="12">
    <source>
        <dbReference type="ARBA" id="ARBA00049396"/>
    </source>
</evidence>
<organism evidence="16 17">
    <name type="scientific">Aerococcus loyolae</name>
    <dbReference type="NCBI Taxonomy" id="2976809"/>
    <lineage>
        <taxon>Bacteria</taxon>
        <taxon>Bacillati</taxon>
        <taxon>Bacillota</taxon>
        <taxon>Bacilli</taxon>
        <taxon>Lactobacillales</taxon>
        <taxon>Aerococcaceae</taxon>
        <taxon>Aerococcus</taxon>
    </lineage>
</organism>
<evidence type="ECO:0000256" key="13">
    <source>
        <dbReference type="HAMAP-Rule" id="MF_00102"/>
    </source>
</evidence>
<evidence type="ECO:0000256" key="2">
    <source>
        <dbReference type="ARBA" id="ARBA00022490"/>
    </source>
</evidence>
<dbReference type="Gene3D" id="3.30.360.10">
    <property type="entry name" value="Dihydrodipicolinate Reductase, domain 2"/>
    <property type="match status" value="1"/>
</dbReference>
<dbReference type="SUPFAM" id="SSF55347">
    <property type="entry name" value="Glyceraldehyde-3-phosphate dehydrogenase-like, C-terminal domain"/>
    <property type="match status" value="1"/>
</dbReference>
<evidence type="ECO:0000256" key="6">
    <source>
        <dbReference type="ARBA" id="ARBA00023002"/>
    </source>
</evidence>
<dbReference type="NCBIfam" id="TIGR00036">
    <property type="entry name" value="dapB"/>
    <property type="match status" value="1"/>
</dbReference>
<comment type="similarity">
    <text evidence="1 13">Belongs to the DapB family.</text>
</comment>
<evidence type="ECO:0000313" key="17">
    <source>
        <dbReference type="Proteomes" id="UP001072007"/>
    </source>
</evidence>
<dbReference type="InterPro" id="IPR022663">
    <property type="entry name" value="DapB_C"/>
</dbReference>
<keyword evidence="7 13" id="KW-0520">NAD</keyword>
<dbReference type="Gene3D" id="3.40.50.720">
    <property type="entry name" value="NAD(P)-binding Rossmann-like Domain"/>
    <property type="match status" value="1"/>
</dbReference>
<comment type="caution">
    <text evidence="13">Lacks conserved residue(s) required for the propagation of feature annotation.</text>
</comment>
<evidence type="ECO:0000256" key="11">
    <source>
        <dbReference type="ARBA" id="ARBA00049080"/>
    </source>
</evidence>
<comment type="caution">
    <text evidence="13">Was originally thought to be a dihydrodipicolinate reductase (DHDPR), catalyzing the conversion of dihydrodipicolinate to tetrahydrodipicolinate. However, it was shown in E.coli that the substrate of the enzymatic reaction is not dihydrodipicolinate (DHDP) but in fact (2S,4S)-4-hydroxy-2,3,4,5-tetrahydrodipicolinic acid (HTPA), the product released by the DapA-catalyzed reaction.</text>
</comment>
<feature type="active site" description="Proton donor" evidence="13">
    <location>
        <position position="156"/>
    </location>
</feature>
<feature type="active site" description="Proton donor/acceptor" evidence="13">
    <location>
        <position position="152"/>
    </location>
</feature>
<dbReference type="PANTHER" id="PTHR20836:SF0">
    <property type="entry name" value="4-HYDROXY-TETRAHYDRODIPICOLINATE REDUCTASE 1, CHLOROPLASTIC-RELATED"/>
    <property type="match status" value="1"/>
</dbReference>
<feature type="binding site" evidence="13">
    <location>
        <position position="153"/>
    </location>
    <ligand>
        <name>(S)-2,3,4,5-tetrahydrodipicolinate</name>
        <dbReference type="ChEBI" id="CHEBI:16845"/>
    </ligand>
</feature>
<protein>
    <recommendedName>
        <fullName evidence="10 13">4-hydroxy-tetrahydrodipicolinate reductase</fullName>
        <shortName evidence="13">HTPA reductase</shortName>
        <ecNumber evidence="10 13">1.17.1.8</ecNumber>
    </recommendedName>
</protein>
<feature type="binding site" evidence="13">
    <location>
        <begin position="96"/>
        <end position="98"/>
    </location>
    <ligand>
        <name>NAD(+)</name>
        <dbReference type="ChEBI" id="CHEBI:57540"/>
    </ligand>
</feature>
<evidence type="ECO:0000256" key="3">
    <source>
        <dbReference type="ARBA" id="ARBA00022605"/>
    </source>
</evidence>
<name>A0ABT4BYA0_9LACT</name>
<dbReference type="InterPro" id="IPR036291">
    <property type="entry name" value="NAD(P)-bd_dom_sf"/>
</dbReference>
<keyword evidence="4 13" id="KW-0521">NADP</keyword>
<comment type="catalytic activity">
    <reaction evidence="11 13">
        <text>(S)-2,3,4,5-tetrahydrodipicolinate + NADP(+) + H2O = (2S,4S)-4-hydroxy-2,3,4,5-tetrahydrodipicolinate + NADPH + H(+)</text>
        <dbReference type="Rhea" id="RHEA:35331"/>
        <dbReference type="ChEBI" id="CHEBI:15377"/>
        <dbReference type="ChEBI" id="CHEBI:15378"/>
        <dbReference type="ChEBI" id="CHEBI:16845"/>
        <dbReference type="ChEBI" id="CHEBI:57783"/>
        <dbReference type="ChEBI" id="CHEBI:58349"/>
        <dbReference type="ChEBI" id="CHEBI:67139"/>
        <dbReference type="EC" id="1.17.1.8"/>
    </reaction>
</comment>
<keyword evidence="17" id="KW-1185">Reference proteome</keyword>
<sequence>MKMKVMVTGFLGKMGQTTVNMINESDDFTLAALVNHHLDQHQDDLETFKGLAPIYSSVEEALGEVEVDAVVDFTQPSVVFDHCKIYIEHNIHPIIGTSGLESDEISHLQALASEKKLGGVIAPNFAISSVLMQLFSQEAAKYLDHVEIIEMHHAQKADAPSGTAIKTADLIHESQKQKEDIVVNRNESIAGARGADYKGIPIHSVRLPGLNSHQIVQFGAPGEGLTIRQDSYNRESYMHGVALALKASDQLEEFVYGLEHIL</sequence>
<comment type="function">
    <text evidence="13">Catalyzes the conversion of 4-hydroxy-tetrahydrodipicolinate (HTPA) to tetrahydrodipicolinate.</text>
</comment>
<evidence type="ECO:0000256" key="7">
    <source>
        <dbReference type="ARBA" id="ARBA00023027"/>
    </source>
</evidence>
<dbReference type="PROSITE" id="PS01298">
    <property type="entry name" value="DAPB"/>
    <property type="match status" value="1"/>
</dbReference>
<keyword evidence="3 13" id="KW-0028">Amino-acid biosynthesis</keyword>
<dbReference type="SUPFAM" id="SSF51735">
    <property type="entry name" value="NAD(P)-binding Rossmann-fold domains"/>
    <property type="match status" value="1"/>
</dbReference>
<comment type="subunit">
    <text evidence="13">Homotetramer.</text>
</comment>
<feature type="domain" description="Dihydrodipicolinate reductase C-terminal" evidence="15">
    <location>
        <begin position="130"/>
        <end position="262"/>
    </location>
</feature>
<dbReference type="CDD" id="cd02274">
    <property type="entry name" value="DHDPR_N"/>
    <property type="match status" value="1"/>
</dbReference>
<dbReference type="GO" id="GO:0008839">
    <property type="term" value="F:4-hydroxy-tetrahydrodipicolinate reductase"/>
    <property type="evidence" value="ECO:0007669"/>
    <property type="project" value="UniProtKB-EC"/>
</dbReference>
<evidence type="ECO:0000256" key="8">
    <source>
        <dbReference type="ARBA" id="ARBA00023154"/>
    </source>
</evidence>
<dbReference type="HAMAP" id="MF_00102">
    <property type="entry name" value="DapB"/>
    <property type="match status" value="1"/>
</dbReference>
<dbReference type="Pfam" id="PF01113">
    <property type="entry name" value="DapB_N"/>
    <property type="match status" value="1"/>
</dbReference>
<reference evidence="16" key="1">
    <citation type="submission" date="2024-05" db="EMBL/GenBank/DDBJ databases">
        <title>Aerococcus urinae taxonomy study.</title>
        <authorList>
            <person name="Christensen J."/>
            <person name="Senneby E."/>
        </authorList>
    </citation>
    <scope>NUCLEOTIDE SEQUENCE</scope>
    <source>
        <strain evidence="16">CDC-3352-U95</strain>
    </source>
</reference>
<dbReference type="GeneID" id="86970415"/>
<keyword evidence="6 13" id="KW-0560">Oxidoreductase</keyword>
<feature type="binding site" evidence="13">
    <location>
        <begin position="9"/>
        <end position="14"/>
    </location>
    <ligand>
        <name>NAD(+)</name>
        <dbReference type="ChEBI" id="CHEBI:57540"/>
    </ligand>
</feature>
<dbReference type="Pfam" id="PF05173">
    <property type="entry name" value="DapB_C"/>
    <property type="match status" value="1"/>
</dbReference>
<dbReference type="EC" id="1.17.1.8" evidence="10 13"/>
<evidence type="ECO:0000256" key="5">
    <source>
        <dbReference type="ARBA" id="ARBA00022915"/>
    </source>
</evidence>
<dbReference type="InterPro" id="IPR022664">
    <property type="entry name" value="DapB_N_CS"/>
</dbReference>
<comment type="pathway">
    <text evidence="9 13">Amino-acid biosynthesis; L-lysine biosynthesis via DAP pathway; (S)-tetrahydrodipicolinate from L-aspartate: step 4/4.</text>
</comment>
<dbReference type="InterPro" id="IPR023940">
    <property type="entry name" value="DHDPR_bac"/>
</dbReference>
<dbReference type="EMBL" id="JAOTMD010000003">
    <property type="protein sequence ID" value="MCY3025243.1"/>
    <property type="molecule type" value="Genomic_DNA"/>
</dbReference>
<comment type="catalytic activity">
    <reaction evidence="12 13">
        <text>(S)-2,3,4,5-tetrahydrodipicolinate + NAD(+) + H2O = (2S,4S)-4-hydroxy-2,3,4,5-tetrahydrodipicolinate + NADH + H(+)</text>
        <dbReference type="Rhea" id="RHEA:35323"/>
        <dbReference type="ChEBI" id="CHEBI:15377"/>
        <dbReference type="ChEBI" id="CHEBI:15378"/>
        <dbReference type="ChEBI" id="CHEBI:16845"/>
        <dbReference type="ChEBI" id="CHEBI:57540"/>
        <dbReference type="ChEBI" id="CHEBI:57945"/>
        <dbReference type="ChEBI" id="CHEBI:67139"/>
        <dbReference type="EC" id="1.17.1.8"/>
    </reaction>
</comment>
<comment type="subcellular location">
    <subcellularLocation>
        <location evidence="13">Cytoplasm</location>
    </subcellularLocation>
</comment>
<keyword evidence="5 13" id="KW-0220">Diaminopimelate biosynthesis</keyword>
<comment type="caution">
    <text evidence="16">The sequence shown here is derived from an EMBL/GenBank/DDBJ whole genome shotgun (WGS) entry which is preliminary data.</text>
</comment>
<dbReference type="RefSeq" id="WP_197482628.1">
    <property type="nucleotide sequence ID" value="NZ_CP126958.1"/>
</dbReference>
<dbReference type="Proteomes" id="UP001072007">
    <property type="component" value="Unassembled WGS sequence"/>
</dbReference>
<gene>
    <name evidence="13 16" type="primary">dapB</name>
    <name evidence="16" type="ORF">ODY23_02800</name>
</gene>
<evidence type="ECO:0000256" key="10">
    <source>
        <dbReference type="ARBA" id="ARBA00038983"/>
    </source>
</evidence>
<dbReference type="PIRSF" id="PIRSF000161">
    <property type="entry name" value="DHPR"/>
    <property type="match status" value="1"/>
</dbReference>
<feature type="binding site" evidence="13">
    <location>
        <begin position="162"/>
        <end position="163"/>
    </location>
    <ligand>
        <name>(S)-2,3,4,5-tetrahydrodipicolinate</name>
        <dbReference type="ChEBI" id="CHEBI:16845"/>
    </ligand>
</feature>
<dbReference type="PANTHER" id="PTHR20836">
    <property type="entry name" value="DIHYDRODIPICOLINATE REDUCTASE"/>
    <property type="match status" value="1"/>
</dbReference>
<evidence type="ECO:0000256" key="4">
    <source>
        <dbReference type="ARBA" id="ARBA00022857"/>
    </source>
</evidence>
<dbReference type="InterPro" id="IPR000846">
    <property type="entry name" value="DapB_N"/>
</dbReference>
<feature type="domain" description="Dihydrodipicolinate reductase N-terminal" evidence="14">
    <location>
        <begin position="3"/>
        <end position="125"/>
    </location>
</feature>
<evidence type="ECO:0000256" key="1">
    <source>
        <dbReference type="ARBA" id="ARBA00006642"/>
    </source>
</evidence>
<keyword evidence="8 13" id="KW-0457">Lysine biosynthesis</keyword>
<evidence type="ECO:0000256" key="9">
    <source>
        <dbReference type="ARBA" id="ARBA00037922"/>
    </source>
</evidence>